<dbReference type="Gene3D" id="3.40.50.2300">
    <property type="match status" value="1"/>
</dbReference>
<dbReference type="Pfam" id="PF00072">
    <property type="entry name" value="Response_reg"/>
    <property type="match status" value="1"/>
</dbReference>
<dbReference type="FunFam" id="1.10.287.130:FF:000023">
    <property type="entry name" value="Sensor histidine kinase/response regulator, putative"/>
    <property type="match status" value="1"/>
</dbReference>
<dbReference type="CDD" id="cd00082">
    <property type="entry name" value="HisKA"/>
    <property type="match status" value="1"/>
</dbReference>
<feature type="compositionally biased region" description="Polar residues" evidence="7">
    <location>
        <begin position="354"/>
        <end position="367"/>
    </location>
</feature>
<dbReference type="GO" id="GO:0000155">
    <property type="term" value="F:phosphorelay sensor kinase activity"/>
    <property type="evidence" value="ECO:0007669"/>
    <property type="project" value="InterPro"/>
</dbReference>
<reference evidence="10 11" key="1">
    <citation type="journal article" date="2023" name="IMA Fungus">
        <title>Comparative genomic study of the Penicillium genus elucidates a diverse pangenome and 15 lateral gene transfer events.</title>
        <authorList>
            <person name="Petersen C."/>
            <person name="Sorensen T."/>
            <person name="Nielsen M.R."/>
            <person name="Sondergaard T.E."/>
            <person name="Sorensen J.L."/>
            <person name="Fitzpatrick D.A."/>
            <person name="Frisvad J.C."/>
            <person name="Nielsen K.L."/>
        </authorList>
    </citation>
    <scope>NUCLEOTIDE SEQUENCE [LARGE SCALE GENOMIC DNA]</scope>
    <source>
        <strain evidence="10 11">IBT 35679</strain>
    </source>
</reference>
<keyword evidence="5" id="KW-0418">Kinase</keyword>
<dbReference type="SMART" id="SM00388">
    <property type="entry name" value="HisKA"/>
    <property type="match status" value="1"/>
</dbReference>
<feature type="compositionally biased region" description="Basic and acidic residues" evidence="7">
    <location>
        <begin position="1018"/>
        <end position="1027"/>
    </location>
</feature>
<feature type="compositionally biased region" description="Polar residues" evidence="7">
    <location>
        <begin position="288"/>
        <end position="301"/>
    </location>
</feature>
<feature type="compositionally biased region" description="Basic and acidic residues" evidence="7">
    <location>
        <begin position="1059"/>
        <end position="1070"/>
    </location>
</feature>
<dbReference type="Proteomes" id="UP001220324">
    <property type="component" value="Unassembled WGS sequence"/>
</dbReference>
<dbReference type="SUPFAM" id="SSF55874">
    <property type="entry name" value="ATPase domain of HSP90 chaperone/DNA topoisomerase II/histidine kinase"/>
    <property type="match status" value="1"/>
</dbReference>
<comment type="caution">
    <text evidence="10">The sequence shown here is derived from an EMBL/GenBank/DDBJ whole genome shotgun (WGS) entry which is preliminary data.</text>
</comment>
<feature type="modified residue" description="4-aspartylphosphate" evidence="6">
    <location>
        <position position="1123"/>
    </location>
</feature>
<dbReference type="EMBL" id="JAQIZZ010000006">
    <property type="protein sequence ID" value="KAJ5538638.1"/>
    <property type="molecule type" value="Genomic_DNA"/>
</dbReference>
<dbReference type="InterPro" id="IPR036097">
    <property type="entry name" value="HisK_dim/P_sf"/>
</dbReference>
<evidence type="ECO:0000256" key="2">
    <source>
        <dbReference type="ARBA" id="ARBA00012438"/>
    </source>
</evidence>
<dbReference type="CDD" id="cd17546">
    <property type="entry name" value="REC_hyHK_CKI1_RcsC-like"/>
    <property type="match status" value="1"/>
</dbReference>
<dbReference type="GO" id="GO:0009927">
    <property type="term" value="F:histidine phosphotransfer kinase activity"/>
    <property type="evidence" value="ECO:0007669"/>
    <property type="project" value="TreeGrafter"/>
</dbReference>
<dbReference type="SUPFAM" id="SSF47384">
    <property type="entry name" value="Homodimeric domain of signal transducing histidine kinase"/>
    <property type="match status" value="1"/>
</dbReference>
<evidence type="ECO:0000313" key="11">
    <source>
        <dbReference type="Proteomes" id="UP001220324"/>
    </source>
</evidence>
<evidence type="ECO:0000256" key="3">
    <source>
        <dbReference type="ARBA" id="ARBA00022553"/>
    </source>
</evidence>
<dbReference type="InterPro" id="IPR011006">
    <property type="entry name" value="CheY-like_superfamily"/>
</dbReference>
<organism evidence="10 11">
    <name type="scientific">Penicillium frequentans</name>
    <dbReference type="NCBI Taxonomy" id="3151616"/>
    <lineage>
        <taxon>Eukaryota</taxon>
        <taxon>Fungi</taxon>
        <taxon>Dikarya</taxon>
        <taxon>Ascomycota</taxon>
        <taxon>Pezizomycotina</taxon>
        <taxon>Eurotiomycetes</taxon>
        <taxon>Eurotiomycetidae</taxon>
        <taxon>Eurotiales</taxon>
        <taxon>Aspergillaceae</taxon>
        <taxon>Penicillium</taxon>
    </lineage>
</organism>
<sequence>MSSPLTRAEDHSAGRRAREVYRYFRPERLCPIDENSAPGSDNGSIQDFLHASTASAARGRSPCSPSRSPRSPKLLPTEPVAIPPSPISESLILGGANTTLNSFAQLAALRLDVDRAFISVSDRDSQYIIAQGGQTVESTNQYDLIGEGVYAGCSTLDVSTWNMCQDTVALPRSNRGQAEYNFVVSNDMAQDERYQNLPLVKEKPNFRFYAGTPLTTDSNINVGCLFVLDTKPHSEFSDKDRVTMGQMAILIMDFLKVSRQATEGRRAARLLRGINSFVEGRSSLVDDTGSTESLNSQSVNASRSRKRSRHRRNSSVSSVCSRSSSSSANSLSDSEPSGPSSSSSYSSANPSPPGNTQSSTDNKMGNSSTFRRAANLIRESLELGGDSGVAFFEAGNDFMLDRNSDSESSSSIENGKVASILGLSTANCLHGPLEGSASSYPVTDMDEEFLHRLLNRYHKGRIWSLHRDGQLSSSDSEDGSRKRSISGRNSPRSMPLGSSKRSKLKENNMLNQYFPGATQVMFVPLWNAANSQWFGGFFCWNNVESDVFDPSVELGSLLSFGSSIMSECSRIESLISDRQKADFLGSISHELRSPLHGVLAAAEILQSTDLSQYQSSLMDTVNACGRTLLDTMNQVLDYSKILSLEKRFRHLDRRRISSLELKRMHRSAAHLDKYTATDLSVLAEEVVDGVCLGHNHIQKSSSSSHVLTSETKHDAAGENSSAPKLDITIDISPNNWVYNIPPGAIRRIIMNIFSNAIKYTEAGQVSLRLEADSSSSRHNTQEDMITLTVADTGKGISEEFLRSNLFVPFIQEDSLASGSGLGLSIVRSLLKPLGGNISFQSKPGAGTTVKVTLPLVRPEHEFEAYFGSTPPPTNERPTVSTAAHLLRENYAGRTIAFVNANSEDASNKPSESPYLTDWFGFKMASPSSKKPVDLVFLDSLPSKGDTSSIFSDQNSSLLVLSNDYVGHDSIQVETAYGPRDIHIISRPCGPHKLARIVKGCLDRELPKITAKPISLPERPSERPKDEDTTNENDISDKENQTPDTAPAGTAEPSTNPTSDKPELSTEKQGPRILVVEDNKINLNLMLAFLKRRGLAALDSAENGKLAVSAVKEEQQGYDIIFMDISMPVMNGFEAARTIRAFEKTRGEGEKRSKIVALTGLSSVADEAEALESGIDLFLTKPVAFKEVKKILDRWDQGESDAEQEAGASE</sequence>
<dbReference type="InterPro" id="IPR003661">
    <property type="entry name" value="HisK_dim/P_dom"/>
</dbReference>
<protein>
    <recommendedName>
        <fullName evidence="2">histidine kinase</fullName>
        <ecNumber evidence="2">2.7.13.3</ecNumber>
    </recommendedName>
</protein>
<dbReference type="InterPro" id="IPR003594">
    <property type="entry name" value="HATPase_dom"/>
</dbReference>
<keyword evidence="11" id="KW-1185">Reference proteome</keyword>
<dbReference type="SUPFAM" id="SSF55781">
    <property type="entry name" value="GAF domain-like"/>
    <property type="match status" value="1"/>
</dbReference>
<feature type="region of interest" description="Disordered" evidence="7">
    <location>
        <begin position="283"/>
        <end position="367"/>
    </location>
</feature>
<dbReference type="InterPro" id="IPR036890">
    <property type="entry name" value="HATPase_C_sf"/>
</dbReference>
<dbReference type="PROSITE" id="PS50109">
    <property type="entry name" value="HIS_KIN"/>
    <property type="match status" value="1"/>
</dbReference>
<accession>A0AAD6CU06</accession>
<dbReference type="Pfam" id="PF00512">
    <property type="entry name" value="HisKA"/>
    <property type="match status" value="1"/>
</dbReference>
<dbReference type="InterPro" id="IPR001789">
    <property type="entry name" value="Sig_transdc_resp-reg_receiver"/>
</dbReference>
<gene>
    <name evidence="10" type="ORF">N7494_008117</name>
</gene>
<feature type="domain" description="Histidine kinase" evidence="8">
    <location>
        <begin position="586"/>
        <end position="857"/>
    </location>
</feature>
<dbReference type="PANTHER" id="PTHR43047:SF72">
    <property type="entry name" value="OSMOSENSING HISTIDINE PROTEIN KINASE SLN1"/>
    <property type="match status" value="1"/>
</dbReference>
<dbReference type="InterPro" id="IPR004358">
    <property type="entry name" value="Sig_transdc_His_kin-like_C"/>
</dbReference>
<keyword evidence="4" id="KW-0808">Transferase</keyword>
<dbReference type="InterPro" id="IPR029016">
    <property type="entry name" value="GAF-like_dom_sf"/>
</dbReference>
<evidence type="ECO:0000256" key="7">
    <source>
        <dbReference type="SAM" id="MobiDB-lite"/>
    </source>
</evidence>
<dbReference type="PROSITE" id="PS50110">
    <property type="entry name" value="RESPONSE_REGULATORY"/>
    <property type="match status" value="1"/>
</dbReference>
<evidence type="ECO:0000256" key="1">
    <source>
        <dbReference type="ARBA" id="ARBA00000085"/>
    </source>
</evidence>
<evidence type="ECO:0000256" key="4">
    <source>
        <dbReference type="ARBA" id="ARBA00022679"/>
    </source>
</evidence>
<dbReference type="GO" id="GO:0005886">
    <property type="term" value="C:plasma membrane"/>
    <property type="evidence" value="ECO:0007669"/>
    <property type="project" value="TreeGrafter"/>
</dbReference>
<feature type="compositionally biased region" description="Low complexity" evidence="7">
    <location>
        <begin position="54"/>
        <end position="72"/>
    </location>
</feature>
<evidence type="ECO:0000259" key="9">
    <source>
        <dbReference type="PROSITE" id="PS50110"/>
    </source>
</evidence>
<dbReference type="PANTHER" id="PTHR43047">
    <property type="entry name" value="TWO-COMPONENT HISTIDINE PROTEIN KINASE"/>
    <property type="match status" value="1"/>
</dbReference>
<proteinExistence type="predicted"/>
<comment type="catalytic activity">
    <reaction evidence="1">
        <text>ATP + protein L-histidine = ADP + protein N-phospho-L-histidine.</text>
        <dbReference type="EC" id="2.7.13.3"/>
    </reaction>
</comment>
<dbReference type="Gene3D" id="1.10.287.130">
    <property type="match status" value="1"/>
</dbReference>
<feature type="compositionally biased region" description="Low complexity" evidence="7">
    <location>
        <begin position="314"/>
        <end position="349"/>
    </location>
</feature>
<dbReference type="Gene3D" id="3.30.565.10">
    <property type="entry name" value="Histidine kinase-like ATPase, C-terminal domain"/>
    <property type="match status" value="1"/>
</dbReference>
<dbReference type="SMART" id="SM00448">
    <property type="entry name" value="REC"/>
    <property type="match status" value="1"/>
</dbReference>
<evidence type="ECO:0000256" key="5">
    <source>
        <dbReference type="ARBA" id="ARBA00022777"/>
    </source>
</evidence>
<dbReference type="Pfam" id="PF02518">
    <property type="entry name" value="HATPase_c"/>
    <property type="match status" value="1"/>
</dbReference>
<feature type="region of interest" description="Disordered" evidence="7">
    <location>
        <begin position="30"/>
        <end position="81"/>
    </location>
</feature>
<dbReference type="PRINTS" id="PR00344">
    <property type="entry name" value="BCTRLSENSOR"/>
</dbReference>
<dbReference type="Gene3D" id="3.30.450.40">
    <property type="match status" value="1"/>
</dbReference>
<feature type="region of interest" description="Disordered" evidence="7">
    <location>
        <begin position="469"/>
        <end position="501"/>
    </location>
</feature>
<dbReference type="AlphaFoldDB" id="A0AAD6CU06"/>
<feature type="domain" description="Response regulatory" evidence="9">
    <location>
        <begin position="1071"/>
        <end position="1195"/>
    </location>
</feature>
<evidence type="ECO:0000259" key="8">
    <source>
        <dbReference type="PROSITE" id="PS50109"/>
    </source>
</evidence>
<feature type="region of interest" description="Disordered" evidence="7">
    <location>
        <begin position="1010"/>
        <end position="1070"/>
    </location>
</feature>
<evidence type="ECO:0000256" key="6">
    <source>
        <dbReference type="PROSITE-ProRule" id="PRU00169"/>
    </source>
</evidence>
<keyword evidence="3 6" id="KW-0597">Phosphoprotein</keyword>
<name>A0AAD6CU06_9EURO</name>
<feature type="compositionally biased region" description="Basic residues" evidence="7">
    <location>
        <begin position="303"/>
        <end position="313"/>
    </location>
</feature>
<evidence type="ECO:0000313" key="10">
    <source>
        <dbReference type="EMBL" id="KAJ5538638.1"/>
    </source>
</evidence>
<dbReference type="SUPFAM" id="SSF52172">
    <property type="entry name" value="CheY-like"/>
    <property type="match status" value="1"/>
</dbReference>
<dbReference type="EC" id="2.7.13.3" evidence="2"/>
<dbReference type="SMART" id="SM00387">
    <property type="entry name" value="HATPase_c"/>
    <property type="match status" value="1"/>
</dbReference>
<dbReference type="InterPro" id="IPR005467">
    <property type="entry name" value="His_kinase_dom"/>
</dbReference>